<organism evidence="1">
    <name type="scientific">Arundo donax</name>
    <name type="common">Giant reed</name>
    <name type="synonym">Donax arundinaceus</name>
    <dbReference type="NCBI Taxonomy" id="35708"/>
    <lineage>
        <taxon>Eukaryota</taxon>
        <taxon>Viridiplantae</taxon>
        <taxon>Streptophyta</taxon>
        <taxon>Embryophyta</taxon>
        <taxon>Tracheophyta</taxon>
        <taxon>Spermatophyta</taxon>
        <taxon>Magnoliopsida</taxon>
        <taxon>Liliopsida</taxon>
        <taxon>Poales</taxon>
        <taxon>Poaceae</taxon>
        <taxon>PACMAD clade</taxon>
        <taxon>Arundinoideae</taxon>
        <taxon>Arundineae</taxon>
        <taxon>Arundo</taxon>
    </lineage>
</organism>
<accession>A0A0A9EC49</accession>
<evidence type="ECO:0000313" key="1">
    <source>
        <dbReference type="EMBL" id="JAD96603.1"/>
    </source>
</evidence>
<dbReference type="EMBL" id="GBRH01201292">
    <property type="protein sequence ID" value="JAD96603.1"/>
    <property type="molecule type" value="Transcribed_RNA"/>
</dbReference>
<sequence length="32" mass="3528">MVSFVHLAGTKHYSCIIHTNFGEKCSVSSRST</sequence>
<proteinExistence type="predicted"/>
<reference evidence="1" key="1">
    <citation type="submission" date="2014-09" db="EMBL/GenBank/DDBJ databases">
        <authorList>
            <person name="Magalhaes I.L.F."/>
            <person name="Oliveira U."/>
            <person name="Santos F.R."/>
            <person name="Vidigal T.H.D.A."/>
            <person name="Brescovit A.D."/>
            <person name="Santos A.J."/>
        </authorList>
    </citation>
    <scope>NUCLEOTIDE SEQUENCE</scope>
    <source>
        <tissue evidence="1">Shoot tissue taken approximately 20 cm above the soil surface</tissue>
    </source>
</reference>
<dbReference type="AlphaFoldDB" id="A0A0A9EC49"/>
<name>A0A0A9EC49_ARUDO</name>
<reference evidence="1" key="2">
    <citation type="journal article" date="2015" name="Data Brief">
        <title>Shoot transcriptome of the giant reed, Arundo donax.</title>
        <authorList>
            <person name="Barrero R.A."/>
            <person name="Guerrero F.D."/>
            <person name="Moolhuijzen P."/>
            <person name="Goolsby J.A."/>
            <person name="Tidwell J."/>
            <person name="Bellgard S.E."/>
            <person name="Bellgard M.I."/>
        </authorList>
    </citation>
    <scope>NUCLEOTIDE SEQUENCE</scope>
    <source>
        <tissue evidence="1">Shoot tissue taken approximately 20 cm above the soil surface</tissue>
    </source>
</reference>
<protein>
    <submittedName>
        <fullName evidence="1">Uncharacterized protein</fullName>
    </submittedName>
</protein>